<gene>
    <name evidence="8" type="ORF">LVIROSA_LOCUS18552</name>
</gene>
<evidence type="ECO:0000256" key="2">
    <source>
        <dbReference type="ARBA" id="ARBA00022771"/>
    </source>
</evidence>
<dbReference type="AlphaFoldDB" id="A0AAU9N1C7"/>
<dbReference type="InterPro" id="IPR007527">
    <property type="entry name" value="Znf_SWIM"/>
</dbReference>
<keyword evidence="9" id="KW-1185">Reference proteome</keyword>
<dbReference type="SUPFAM" id="SSF57756">
    <property type="entry name" value="Retrovirus zinc finger-like domains"/>
    <property type="match status" value="1"/>
</dbReference>
<evidence type="ECO:0000259" key="7">
    <source>
        <dbReference type="PROSITE" id="PS50966"/>
    </source>
</evidence>
<dbReference type="PROSITE" id="PS50966">
    <property type="entry name" value="ZF_SWIM"/>
    <property type="match status" value="1"/>
</dbReference>
<feature type="domain" description="SWIM-type" evidence="7">
    <location>
        <begin position="55"/>
        <end position="87"/>
    </location>
</feature>
<dbReference type="InterPro" id="IPR001878">
    <property type="entry name" value="Znf_CCHC"/>
</dbReference>
<dbReference type="PANTHER" id="PTHR31973">
    <property type="entry name" value="POLYPROTEIN, PUTATIVE-RELATED"/>
    <property type="match status" value="1"/>
</dbReference>
<proteinExistence type="predicted"/>
<accession>A0AAU9N1C7</accession>
<dbReference type="Pfam" id="PF04434">
    <property type="entry name" value="SWIM"/>
    <property type="match status" value="1"/>
</dbReference>
<protein>
    <recommendedName>
        <fullName evidence="10">SWIM-type domain-containing protein</fullName>
    </recommendedName>
</protein>
<dbReference type="Proteomes" id="UP001157418">
    <property type="component" value="Unassembled WGS sequence"/>
</dbReference>
<keyword evidence="3" id="KW-0862">Zinc</keyword>
<evidence type="ECO:0000256" key="5">
    <source>
        <dbReference type="SAM" id="MobiDB-lite"/>
    </source>
</evidence>
<reference evidence="8 9" key="1">
    <citation type="submission" date="2022-01" db="EMBL/GenBank/DDBJ databases">
        <authorList>
            <person name="Xiong W."/>
            <person name="Schranz E."/>
        </authorList>
    </citation>
    <scope>NUCLEOTIDE SEQUENCE [LARGE SCALE GENOMIC DNA]</scope>
</reference>
<evidence type="ECO:0000256" key="4">
    <source>
        <dbReference type="PROSITE-ProRule" id="PRU00047"/>
    </source>
</evidence>
<evidence type="ECO:0008006" key="10">
    <source>
        <dbReference type="Google" id="ProtNLM"/>
    </source>
</evidence>
<evidence type="ECO:0000256" key="1">
    <source>
        <dbReference type="ARBA" id="ARBA00022723"/>
    </source>
</evidence>
<feature type="compositionally biased region" description="Low complexity" evidence="5">
    <location>
        <begin position="176"/>
        <end position="185"/>
    </location>
</feature>
<keyword evidence="1" id="KW-0479">Metal-binding</keyword>
<comment type="caution">
    <text evidence="8">The sequence shown here is derived from an EMBL/GenBank/DDBJ whole genome shotgun (WGS) entry which is preliminary data.</text>
</comment>
<dbReference type="InterPro" id="IPR036875">
    <property type="entry name" value="Znf_CCHC_sf"/>
</dbReference>
<feature type="region of interest" description="Disordered" evidence="5">
    <location>
        <begin position="117"/>
        <end position="207"/>
    </location>
</feature>
<evidence type="ECO:0000313" key="8">
    <source>
        <dbReference type="EMBL" id="CAH1431852.1"/>
    </source>
</evidence>
<feature type="domain" description="CCHC-type" evidence="6">
    <location>
        <begin position="157"/>
        <end position="173"/>
    </location>
</feature>
<dbReference type="EMBL" id="CAKMRJ010003334">
    <property type="protein sequence ID" value="CAH1431852.1"/>
    <property type="molecule type" value="Genomic_DNA"/>
</dbReference>
<dbReference type="SMART" id="SM00575">
    <property type="entry name" value="ZnF_PMZ"/>
    <property type="match status" value="1"/>
</dbReference>
<keyword evidence="2 4" id="KW-0863">Zinc-finger</keyword>
<dbReference type="PANTHER" id="PTHR31973:SF188">
    <property type="entry name" value="POLYPROTEIN, PUTATIVE-RELATED"/>
    <property type="match status" value="1"/>
</dbReference>
<evidence type="ECO:0000256" key="3">
    <source>
        <dbReference type="ARBA" id="ARBA00022833"/>
    </source>
</evidence>
<name>A0AAU9N1C7_9ASTR</name>
<dbReference type="InterPro" id="IPR006564">
    <property type="entry name" value="Znf_PMZ"/>
</dbReference>
<evidence type="ECO:0000313" key="9">
    <source>
        <dbReference type="Proteomes" id="UP001157418"/>
    </source>
</evidence>
<dbReference type="GO" id="GO:0003676">
    <property type="term" value="F:nucleic acid binding"/>
    <property type="evidence" value="ECO:0007669"/>
    <property type="project" value="InterPro"/>
</dbReference>
<sequence length="207" mass="23708">MKRFNKKRNLVNTWNDALVPIAKNHLNDIAKNLGEYEVTRSCENQAEVKYKGTRWEVNLDERKCSCRAWQVRGRPCVHAAAFIAFIRDANRDKYVDPYFTIEKFKAAYAFQIAPMPGQDQWTQKDGEKIYPPIIKRPPGRPRKNRIKSSDESKKRHKCPRCGEYGHREKTCKNPASQSSDQSETSTSKRKRGNNTKSQGGSGVSGSI</sequence>
<dbReference type="GO" id="GO:0008270">
    <property type="term" value="F:zinc ion binding"/>
    <property type="evidence" value="ECO:0007669"/>
    <property type="project" value="UniProtKB-KW"/>
</dbReference>
<dbReference type="PROSITE" id="PS50158">
    <property type="entry name" value="ZF_CCHC"/>
    <property type="match status" value="1"/>
</dbReference>
<feature type="compositionally biased region" description="Basic residues" evidence="5">
    <location>
        <begin position="137"/>
        <end position="146"/>
    </location>
</feature>
<evidence type="ECO:0000259" key="6">
    <source>
        <dbReference type="PROSITE" id="PS50158"/>
    </source>
</evidence>
<organism evidence="8 9">
    <name type="scientific">Lactuca virosa</name>
    <dbReference type="NCBI Taxonomy" id="75947"/>
    <lineage>
        <taxon>Eukaryota</taxon>
        <taxon>Viridiplantae</taxon>
        <taxon>Streptophyta</taxon>
        <taxon>Embryophyta</taxon>
        <taxon>Tracheophyta</taxon>
        <taxon>Spermatophyta</taxon>
        <taxon>Magnoliopsida</taxon>
        <taxon>eudicotyledons</taxon>
        <taxon>Gunneridae</taxon>
        <taxon>Pentapetalae</taxon>
        <taxon>asterids</taxon>
        <taxon>campanulids</taxon>
        <taxon>Asterales</taxon>
        <taxon>Asteraceae</taxon>
        <taxon>Cichorioideae</taxon>
        <taxon>Cichorieae</taxon>
        <taxon>Lactucinae</taxon>
        <taxon>Lactuca</taxon>
    </lineage>
</organism>